<keyword evidence="11" id="KW-1185">Reference proteome</keyword>
<evidence type="ECO:0000256" key="6">
    <source>
        <dbReference type="ARBA" id="ARBA00047319"/>
    </source>
</evidence>
<dbReference type="GO" id="GO:0031956">
    <property type="term" value="F:medium-chain fatty acid-CoA ligase activity"/>
    <property type="evidence" value="ECO:0007669"/>
    <property type="project" value="UniProtKB-EC"/>
</dbReference>
<evidence type="ECO:0000259" key="9">
    <source>
        <dbReference type="Pfam" id="PF13193"/>
    </source>
</evidence>
<comment type="caution">
    <text evidence="10">The sequence shown here is derived from an EMBL/GenBank/DDBJ whole genome shotgun (WGS) entry which is preliminary data.</text>
</comment>
<evidence type="ECO:0000256" key="1">
    <source>
        <dbReference type="ARBA" id="ARBA00006432"/>
    </source>
</evidence>
<dbReference type="PANTHER" id="PTHR43201">
    <property type="entry name" value="ACYL-COA SYNTHETASE"/>
    <property type="match status" value="1"/>
</dbReference>
<comment type="catalytic activity">
    <reaction evidence="7">
        <text>a medium-chain fatty acid + ATP + CoA = a medium-chain fatty acyl-CoA + AMP + diphosphate</text>
        <dbReference type="Rhea" id="RHEA:48340"/>
        <dbReference type="ChEBI" id="CHEBI:30616"/>
        <dbReference type="ChEBI" id="CHEBI:33019"/>
        <dbReference type="ChEBI" id="CHEBI:57287"/>
        <dbReference type="ChEBI" id="CHEBI:59558"/>
        <dbReference type="ChEBI" id="CHEBI:90546"/>
        <dbReference type="ChEBI" id="CHEBI:456215"/>
        <dbReference type="EC" id="6.2.1.2"/>
    </reaction>
</comment>
<gene>
    <name evidence="10" type="ORF">HZH68_014938</name>
</gene>
<evidence type="ECO:0000256" key="2">
    <source>
        <dbReference type="ARBA" id="ARBA00022598"/>
    </source>
</evidence>
<dbReference type="GO" id="GO:0006631">
    <property type="term" value="P:fatty acid metabolic process"/>
    <property type="evidence" value="ECO:0007669"/>
    <property type="project" value="TreeGrafter"/>
</dbReference>
<evidence type="ECO:0000256" key="7">
    <source>
        <dbReference type="ARBA" id="ARBA00048277"/>
    </source>
</evidence>
<dbReference type="Pfam" id="PF13193">
    <property type="entry name" value="AMP-binding_C"/>
    <property type="match status" value="1"/>
</dbReference>
<dbReference type="PANTHER" id="PTHR43201:SF5">
    <property type="entry name" value="MEDIUM-CHAIN ACYL-COA LIGASE ACSF2, MITOCHONDRIAL"/>
    <property type="match status" value="1"/>
</dbReference>
<reference evidence="10" key="1">
    <citation type="journal article" date="2020" name="G3 (Bethesda)">
        <title>High-Quality Assemblies for Three Invasive Social Wasps from the &lt;i&gt;Vespula&lt;/i&gt; Genus.</title>
        <authorList>
            <person name="Harrop T.W.R."/>
            <person name="Guhlin J."/>
            <person name="McLaughlin G.M."/>
            <person name="Permina E."/>
            <person name="Stockwell P."/>
            <person name="Gilligan J."/>
            <person name="Le Lec M.F."/>
            <person name="Gruber M.A.M."/>
            <person name="Quinn O."/>
            <person name="Lovegrove M."/>
            <person name="Duncan E.J."/>
            <person name="Remnant E.J."/>
            <person name="Van Eeckhoven J."/>
            <person name="Graham B."/>
            <person name="Knapp R.A."/>
            <person name="Langford K.W."/>
            <person name="Kronenberg Z."/>
            <person name="Press M.O."/>
            <person name="Eacker S.M."/>
            <person name="Wilson-Rankin E.E."/>
            <person name="Purcell J."/>
            <person name="Lester P.J."/>
            <person name="Dearden P.K."/>
        </authorList>
    </citation>
    <scope>NUCLEOTIDE SEQUENCE</scope>
    <source>
        <strain evidence="10">Linc-1</strain>
    </source>
</reference>
<dbReference type="EC" id="6.2.1.2" evidence="4"/>
<dbReference type="Proteomes" id="UP000617340">
    <property type="component" value="Unassembled WGS sequence"/>
</dbReference>
<dbReference type="InterPro" id="IPR000873">
    <property type="entry name" value="AMP-dep_synth/lig_dom"/>
</dbReference>
<dbReference type="InterPro" id="IPR042099">
    <property type="entry name" value="ANL_N_sf"/>
</dbReference>
<dbReference type="PROSITE" id="PS00455">
    <property type="entry name" value="AMP_BINDING"/>
    <property type="match status" value="1"/>
</dbReference>
<protein>
    <recommendedName>
        <fullName evidence="5">Medium-chain acyl-CoA ligase ACSF2, mitochondrial</fullName>
        <ecNumber evidence="4">6.2.1.2</ecNumber>
    </recommendedName>
</protein>
<dbReference type="EMBL" id="JACSDZ010000019">
    <property type="protein sequence ID" value="KAF7383089.1"/>
    <property type="molecule type" value="Genomic_DNA"/>
</dbReference>
<dbReference type="Gene3D" id="3.40.50.12780">
    <property type="entry name" value="N-terminal domain of ligase-like"/>
    <property type="match status" value="1"/>
</dbReference>
<evidence type="ECO:0000256" key="4">
    <source>
        <dbReference type="ARBA" id="ARBA00039009"/>
    </source>
</evidence>
<dbReference type="AlphaFoldDB" id="A0A834MTH1"/>
<dbReference type="InterPro" id="IPR025110">
    <property type="entry name" value="AMP-bd_C"/>
</dbReference>
<dbReference type="SUPFAM" id="SSF56801">
    <property type="entry name" value="Acetyl-CoA synthetase-like"/>
    <property type="match status" value="1"/>
</dbReference>
<proteinExistence type="inferred from homology"/>
<dbReference type="Gene3D" id="3.30.300.30">
    <property type="match status" value="1"/>
</dbReference>
<dbReference type="Pfam" id="PF00501">
    <property type="entry name" value="AMP-binding"/>
    <property type="match status" value="1"/>
</dbReference>
<feature type="domain" description="AMP-binding enzyme C-terminal" evidence="9">
    <location>
        <begin position="510"/>
        <end position="585"/>
    </location>
</feature>
<keyword evidence="2" id="KW-0436">Ligase</keyword>
<organism evidence="10 11">
    <name type="scientific">Vespula germanica</name>
    <name type="common">German yellow jacket</name>
    <name type="synonym">Paravespula germanica</name>
    <dbReference type="NCBI Taxonomy" id="30212"/>
    <lineage>
        <taxon>Eukaryota</taxon>
        <taxon>Metazoa</taxon>
        <taxon>Ecdysozoa</taxon>
        <taxon>Arthropoda</taxon>
        <taxon>Hexapoda</taxon>
        <taxon>Insecta</taxon>
        <taxon>Pterygota</taxon>
        <taxon>Neoptera</taxon>
        <taxon>Endopterygota</taxon>
        <taxon>Hymenoptera</taxon>
        <taxon>Apocrita</taxon>
        <taxon>Aculeata</taxon>
        <taxon>Vespoidea</taxon>
        <taxon>Vespidae</taxon>
        <taxon>Vespinae</taxon>
        <taxon>Vespula</taxon>
    </lineage>
</organism>
<name>A0A834MTH1_VESGE</name>
<accession>A0A834MTH1</accession>
<evidence type="ECO:0000256" key="5">
    <source>
        <dbReference type="ARBA" id="ARBA00039638"/>
    </source>
</evidence>
<comment type="catalytic activity">
    <reaction evidence="6">
        <text>octanoate + ATP + CoA = octanoyl-CoA + AMP + diphosphate</text>
        <dbReference type="Rhea" id="RHEA:33631"/>
        <dbReference type="ChEBI" id="CHEBI:25646"/>
        <dbReference type="ChEBI" id="CHEBI:30616"/>
        <dbReference type="ChEBI" id="CHEBI:33019"/>
        <dbReference type="ChEBI" id="CHEBI:57287"/>
        <dbReference type="ChEBI" id="CHEBI:57386"/>
        <dbReference type="ChEBI" id="CHEBI:456215"/>
    </reaction>
</comment>
<dbReference type="FunFam" id="3.30.300.30:FF:000008">
    <property type="entry name" value="2,3-dihydroxybenzoate-AMP ligase"/>
    <property type="match status" value="1"/>
</dbReference>
<dbReference type="InterPro" id="IPR020845">
    <property type="entry name" value="AMP-binding_CS"/>
</dbReference>
<dbReference type="InterPro" id="IPR045851">
    <property type="entry name" value="AMP-bd_C_sf"/>
</dbReference>
<comment type="similarity">
    <text evidence="1">Belongs to the ATP-dependent AMP-binding enzyme family.</text>
</comment>
<evidence type="ECO:0000313" key="10">
    <source>
        <dbReference type="EMBL" id="KAF7383089.1"/>
    </source>
</evidence>
<comment type="function">
    <text evidence="3">Acyl-CoA synthases catalyze the initial reaction in fatty acid metabolism, by forming a thioester with CoA. Has some preference toward medium-chain substrates. Plays a role in adipocyte differentiation.</text>
</comment>
<sequence length="606" mass="68008">MMFRLQTKCFSLCGVTSVISNIKYFPRCSYYSNTDIKDQSTSSKLFIIQKRKKSIYQVIDKQHAYHYHPSNKPLRDETIGQLLEEAAKKWSNHECIVSHHQNIRLTFSDVLLRVDKLAAGMKKLGFQKGDRIGIFGPNDIEWFITFLCATRLGLITVAINSAYQRDELIYCLQKVGAKGIVLPAKFKTQNYVNMALSAKEFCPDLEHIIVWSKDHVTGTRRFVDVESLASKIEVEAVSAEQGNVSSYDACNIQFTSGTTGKPKATLLSHRSFVNNSEQAVNRRELRLGHKSCLNVPLFHAFGLIFGQISGLLSGCTTILESRSFDPVKSLQVMVEEKCNVTYGTPTMWINLIDTQQLLRLPIQARMGVIGGASIPCELHKRIKDVLGIDDMKIIYGLTELTGVTFQSLPGEDKTLTQNTVGYASDNIEVMIVNENGDPVPFGSPGELWVRGYSSMICYYNDPENTKKTLTEDGWLKTGDQFILQSNGYGQIVGRIKDIIIRGGENIFPREIEDFLITHPSIAEAHCVGAYDEIFGEEICACIRLFKGTSLSKEELKAYCKGKIAHFKIPRYVVFVEKYPKTISGKIQKAKLKEELESKGVIPSTPK</sequence>
<evidence type="ECO:0000313" key="11">
    <source>
        <dbReference type="Proteomes" id="UP000617340"/>
    </source>
</evidence>
<feature type="domain" description="AMP-dependent synthetase/ligase" evidence="8">
    <location>
        <begin position="83"/>
        <end position="459"/>
    </location>
</feature>
<evidence type="ECO:0000256" key="3">
    <source>
        <dbReference type="ARBA" id="ARBA00037247"/>
    </source>
</evidence>
<evidence type="ECO:0000259" key="8">
    <source>
        <dbReference type="Pfam" id="PF00501"/>
    </source>
</evidence>